<dbReference type="AlphaFoldDB" id="A0A2R8BX54"/>
<protein>
    <recommendedName>
        <fullName evidence="1">YjiS-like domain-containing protein</fullName>
    </recommendedName>
</protein>
<evidence type="ECO:0000259" key="1">
    <source>
        <dbReference type="Pfam" id="PF06568"/>
    </source>
</evidence>
<dbReference type="Pfam" id="PF06568">
    <property type="entry name" value="YjiS-like"/>
    <property type="match status" value="1"/>
</dbReference>
<reference evidence="2 3" key="1">
    <citation type="submission" date="2018-03" db="EMBL/GenBank/DDBJ databases">
        <authorList>
            <person name="Keele B.F."/>
        </authorList>
    </citation>
    <scope>NUCLEOTIDE SEQUENCE [LARGE SCALE GENOMIC DNA]</scope>
    <source>
        <strain evidence="2 3">CECT 8504</strain>
    </source>
</reference>
<dbReference type="InterPro" id="IPR009506">
    <property type="entry name" value="YjiS-like"/>
</dbReference>
<organism evidence="2 3">
    <name type="scientific">Palleronia abyssalis</name>
    <dbReference type="NCBI Taxonomy" id="1501240"/>
    <lineage>
        <taxon>Bacteria</taxon>
        <taxon>Pseudomonadati</taxon>
        <taxon>Pseudomonadota</taxon>
        <taxon>Alphaproteobacteria</taxon>
        <taxon>Rhodobacterales</taxon>
        <taxon>Roseobacteraceae</taxon>
        <taxon>Palleronia</taxon>
    </lineage>
</organism>
<evidence type="ECO:0000313" key="3">
    <source>
        <dbReference type="Proteomes" id="UP000244912"/>
    </source>
</evidence>
<name>A0A2R8BX54_9RHOB</name>
<dbReference type="Proteomes" id="UP000244912">
    <property type="component" value="Unassembled WGS sequence"/>
</dbReference>
<dbReference type="EMBL" id="ONZF01000005">
    <property type="protein sequence ID" value="SPJ24735.1"/>
    <property type="molecule type" value="Genomic_DNA"/>
</dbReference>
<evidence type="ECO:0000313" key="2">
    <source>
        <dbReference type="EMBL" id="SPJ24735.1"/>
    </source>
</evidence>
<keyword evidence="3" id="KW-1185">Reference proteome</keyword>
<feature type="domain" description="YjiS-like" evidence="1">
    <location>
        <begin position="41"/>
        <end position="62"/>
    </location>
</feature>
<sequence>MTVYDLHRSSAIPLSTVVASRISTFLFNVADRFPKRSRCPKTLLRMSDWQLADLGLTRADLERLQ</sequence>
<gene>
    <name evidence="2" type="ORF">PAA8504_02573</name>
</gene>
<accession>A0A2R8BX54</accession>
<dbReference type="RefSeq" id="WP_108894553.1">
    <property type="nucleotide sequence ID" value="NZ_ONZF01000005.1"/>
</dbReference>
<proteinExistence type="predicted"/>
<dbReference type="OrthoDB" id="8116725at2"/>